<dbReference type="SUPFAM" id="SSF49354">
    <property type="entry name" value="PapD-like"/>
    <property type="match status" value="1"/>
</dbReference>
<comment type="subcellular location">
    <subcellularLocation>
        <location evidence="1">Cell projection</location>
        <location evidence="1">Cilium</location>
        <location evidence="1">Flagellum</location>
    </subcellularLocation>
    <subcellularLocation>
        <location evidence="2">Cytoplasm</location>
    </subcellularLocation>
</comment>
<evidence type="ECO:0000256" key="1">
    <source>
        <dbReference type="ARBA" id="ARBA00004230"/>
    </source>
</evidence>
<dbReference type="InterPro" id="IPR057470">
    <property type="entry name" value="Ig_CFAP65_7th"/>
</dbReference>
<dbReference type="Pfam" id="PF24816">
    <property type="entry name" value="Ig_CFAP65__9th"/>
    <property type="match status" value="1"/>
</dbReference>
<dbReference type="PROSITE" id="PS50096">
    <property type="entry name" value="IQ"/>
    <property type="match status" value="1"/>
</dbReference>
<dbReference type="PROSITE" id="PS50222">
    <property type="entry name" value="EF_HAND_2"/>
    <property type="match status" value="2"/>
</dbReference>
<name>A0A9W7G2E1_9STRA</name>
<keyword evidence="4" id="KW-0106">Calcium</keyword>
<dbReference type="Pfam" id="PF13499">
    <property type="entry name" value="EF-hand_7"/>
    <property type="match status" value="1"/>
</dbReference>
<dbReference type="EMBL" id="BRYA01000713">
    <property type="protein sequence ID" value="GMI30421.1"/>
    <property type="molecule type" value="Genomic_DNA"/>
</dbReference>
<proteinExistence type="predicted"/>
<dbReference type="Pfam" id="PF24507">
    <property type="entry name" value="Ig_CFAP65_4th"/>
    <property type="match status" value="1"/>
</dbReference>
<dbReference type="InterPro" id="IPR056305">
    <property type="entry name" value="Ig_CFAP65_10th"/>
</dbReference>
<keyword evidence="11" id="KW-1185">Reference proteome</keyword>
<dbReference type="PANTHER" id="PTHR46127:SF1">
    <property type="entry name" value="CILIA- AND FLAGELLA-ASSOCIATED PROTEIN 65"/>
    <property type="match status" value="1"/>
</dbReference>
<keyword evidence="7" id="KW-0966">Cell projection</keyword>
<evidence type="ECO:0000256" key="8">
    <source>
        <dbReference type="SAM" id="MobiDB-lite"/>
    </source>
</evidence>
<accession>A0A9W7G2E1</accession>
<dbReference type="SUPFAM" id="SSF47473">
    <property type="entry name" value="EF-hand"/>
    <property type="match status" value="1"/>
</dbReference>
<dbReference type="InterPro" id="IPR057467">
    <property type="entry name" value="Ig_CFAP65_8th"/>
</dbReference>
<dbReference type="Pfam" id="PF22544">
    <property type="entry name" value="HYDIN_VesB_CFA65-like_Ig"/>
    <property type="match status" value="1"/>
</dbReference>
<dbReference type="GO" id="GO:0031514">
    <property type="term" value="C:motile cilium"/>
    <property type="evidence" value="ECO:0007669"/>
    <property type="project" value="UniProtKB-SubCell"/>
</dbReference>
<keyword evidence="3" id="KW-0963">Cytoplasm</keyword>
<sequence>MAETTYNPDSLPEPPNNEMMDVFTSTLGSQYQIEGGATSKAENDVVVLISEKERRQRYGLECRGPFGDGITFHGGTWVPGGEYVQTLVVKNVSTKMKKVKYRLPRTRFFSLLYPLEIKLSPGTSQEFEVFFRPTRAEPYEDTIYFKLQEGEGSGGFHIPVRAYISTLQCSAPEGLDMGLLPINVTTPQTFTINNDGEVPAPFEWKVPAPFTFDPPRGIVPVNSSTEIICRIRPTAAEVFVANAVCKIGEGVNATKPKPRLEMRLSAVAKYPYIVASDHTINFGKVIVNCVDDFQVKREFVVRNQSVVPAAYKVLRIEQDRDPVFSIEPEGGIIAPGSELNFTVRYTPMVAGTYTEENFKIVTPGGNKEVIKLSGRCVAPVVVIHKKADPFAKVEGIPNSLNFRDAHVGQTVSRVLFLRNESELPAAFCFTADKSGIFKFDKTRGIIPPHFETSVLLKFTPLKPGNFYRRIFCLIDNAQPQFIDCMGSGYIDAKGEIKEQRPAPLRHAHVQAFKNRVAAGLGRIGPGELEEMYKVNKMSKLFAGVGPGGTQALATSVAARPVTRSGDTTRNEIAVAHELFSDFTDKRGEIVLSSRELDFGYNQCDGRKSQGQEITLTNNTKEKVSVNWFVPSPDDGDKQKDFSVYPPISDIMPKQSATFKVYFSPSAQNFYYCQDLEAVVFFKSQRSFRLVHDATLQPPWNVALRAIGHSFEFEQFLPKISISLPQNKLTFPSTFVGDSSYQTVMIKNMGNLPAQFQFSPDRDGVFTAKPWGGLIPAEDFQLVTIRFSPKSEKKYKDSLECVLNNTPSMAENITVIGEGSVPKIVVENTTKSGSLYLKPTCVGLASTRKLVVYNPTRVPLVFRASLPHKLDGTVLDISPRSAKLLGNERCELTVTFAPRTEKTYRCKMHVKVRPLAGPSPDLRDARQIGQAESAPTIQSVGVTLVCPGGVGAVSFDPPQLDFGVKLVNYSETRELRLINGSDCDLKYQILHHLIAGPEGSDPRLLGMHIPLKSKPNSSGSTLMIMDKPSGILPARSKLRTRVTFSPYNHGGYKFEMICKVARVDEDGFEKMVSPEAGELLRRNEDALLDAGYDGDGASYYADLPGVEEKKEASSFESIMPLKINLLGHASFPFLVFRDVRVEKGGYGMGCSTDQIFGQLGLEKINKTLATPLTGSEVEYNLLSSPDLSLLPTFDFPFTPAPIKSETQVMYLELRNTEFLPVKWSIHLPNEKNIELETWADEGEPSEAEIKITRIIDELKCFEVYPKSGELESGESMTLKISYSYSSLEYGGKHELPLLLRVFQGKQFWINCIGQTLEKTQSCVVPRTVNGLTELHPVAVGTRPHEAPLQETELMNVSNVNVEYRIDTKSIDKFNEQFGYGLKLLQLENPSGSIEKMHSILLRWRFFPLENKSYEIDIPYKIITGSNKTKGVLKFSSKGYDPRDWSVDPHRVAPPSIESGHVPPVVQCLPVASQAANLSVDRLPFGRLPQRANMTKLSILKNLSDRPIKFYIGDTYWKTDNVNDDTADVLQVYPSQGIIEPGKQQLLKVTLNGNGFPRILNKTIPVELMETPVETTNMKPMTTADKESERVKAITKNVGDSFHPSVTLGNTLSVIGSKLNTLLEKAGKVPRSQLEARQVYLNKAYLLLTEIDTKNHVTESFIETVIMKLIKVGLNEDLDELALEEGGHEPRSLDMLMDELDESYRGRWREPEIQLAFMLYGMADEDLPTPTKPKKGQSKTMNASLSSMDGKVSFGSTDDMGTPSATASLPTTGMRGTMVMSRGTNKKKGLEVAARAPDKSYIFLHVSGEIVEEEPFFFLYDEKLRDGKRIPPKREFIPNPMEETPANLVRSTDAFVDEKGSEGECGGAKEAAAVKGLLTTMLSELVESNDLIDQLGELPKVPRQPYLGEVQRKPPLMTALQAAFDLFDVDASGTLTNEEVSTALRHLGLSHRDAKVKHFLRELDKNGDNEVDMREFLQGLTPDMAHKIADALENNEDMIVQMRAERQKLMEEMAAGGGSPRSPRSLTGLTDRKDSAVILGVGEGAEGEGKVEVVEDTKEENTAATMLQKRARMKQAQKKVQNKRFLATAEGAEMTSAAMMIQGKARQRKARADLRKQAKIKKRHKLNEASQNEELREFVPRIMEESVFNLMREAMETPLNDAAIVLLERKLKTLRGGDNEEDPDVENEILLAEQEKEAIGMIPRFDLNLKPKTFVKIDEE</sequence>
<dbReference type="GO" id="GO:0005737">
    <property type="term" value="C:cytoplasm"/>
    <property type="evidence" value="ECO:0007669"/>
    <property type="project" value="UniProtKB-SubCell"/>
</dbReference>
<dbReference type="InterPro" id="IPR002048">
    <property type="entry name" value="EF_hand_dom"/>
</dbReference>
<dbReference type="InterPro" id="IPR008962">
    <property type="entry name" value="PapD-like_sf"/>
</dbReference>
<evidence type="ECO:0000256" key="7">
    <source>
        <dbReference type="ARBA" id="ARBA00023273"/>
    </source>
</evidence>
<dbReference type="InterPro" id="IPR018247">
    <property type="entry name" value="EF_Hand_1_Ca_BS"/>
</dbReference>
<evidence type="ECO:0000259" key="9">
    <source>
        <dbReference type="PROSITE" id="PS50222"/>
    </source>
</evidence>
<dbReference type="InterPro" id="IPR013783">
    <property type="entry name" value="Ig-like_fold"/>
</dbReference>
<protein>
    <recommendedName>
        <fullName evidence="9">EF-hand domain-containing protein</fullName>
    </recommendedName>
</protein>
<dbReference type="GO" id="GO:0005509">
    <property type="term" value="F:calcium ion binding"/>
    <property type="evidence" value="ECO:0007669"/>
    <property type="project" value="InterPro"/>
</dbReference>
<evidence type="ECO:0000256" key="5">
    <source>
        <dbReference type="ARBA" id="ARBA00022846"/>
    </source>
</evidence>
<evidence type="ECO:0000256" key="3">
    <source>
        <dbReference type="ARBA" id="ARBA00022490"/>
    </source>
</evidence>
<feature type="domain" description="EF-hand" evidence="9">
    <location>
        <begin position="1913"/>
        <end position="1948"/>
    </location>
</feature>
<keyword evidence="6" id="KW-0969">Cilium</keyword>
<evidence type="ECO:0000313" key="10">
    <source>
        <dbReference type="EMBL" id="GMI30421.1"/>
    </source>
</evidence>
<dbReference type="Proteomes" id="UP001165065">
    <property type="component" value="Unassembled WGS sequence"/>
</dbReference>
<evidence type="ECO:0000256" key="6">
    <source>
        <dbReference type="ARBA" id="ARBA00023069"/>
    </source>
</evidence>
<dbReference type="InterPro" id="IPR053879">
    <property type="entry name" value="HYDIN_VesB_CFA65-like_Ig"/>
</dbReference>
<feature type="compositionally biased region" description="Polar residues" evidence="8">
    <location>
        <begin position="1736"/>
        <end position="1745"/>
    </location>
</feature>
<dbReference type="CDD" id="cd00051">
    <property type="entry name" value="EFh"/>
    <property type="match status" value="1"/>
</dbReference>
<dbReference type="PANTHER" id="PTHR46127">
    <property type="entry name" value="CILIA- AND FLAGELLA-ASSOCIATED PROTEIN 65"/>
    <property type="match status" value="1"/>
</dbReference>
<dbReference type="Gene3D" id="2.60.40.10">
    <property type="entry name" value="Immunoglobulins"/>
    <property type="match status" value="9"/>
</dbReference>
<dbReference type="OrthoDB" id="415597at2759"/>
<evidence type="ECO:0000313" key="11">
    <source>
        <dbReference type="Proteomes" id="UP001165065"/>
    </source>
</evidence>
<dbReference type="InterPro" id="IPR056344">
    <property type="entry name" value="Ig_CFAP65-like_9th"/>
</dbReference>
<dbReference type="InterPro" id="IPR052614">
    <property type="entry name" value="CFAP65"/>
</dbReference>
<evidence type="ECO:0000256" key="4">
    <source>
        <dbReference type="ARBA" id="ARBA00022837"/>
    </source>
</evidence>
<dbReference type="SMART" id="SM00054">
    <property type="entry name" value="EFh"/>
    <property type="match status" value="2"/>
</dbReference>
<keyword evidence="5" id="KW-0282">Flagellum</keyword>
<dbReference type="InterPro" id="IPR011992">
    <property type="entry name" value="EF-hand-dom_pair"/>
</dbReference>
<dbReference type="Pfam" id="PF24291">
    <property type="entry name" value="Ig_CFAP65"/>
    <property type="match status" value="1"/>
</dbReference>
<dbReference type="PROSITE" id="PS00018">
    <property type="entry name" value="EF_HAND_1"/>
    <property type="match status" value="2"/>
</dbReference>
<dbReference type="Pfam" id="PF25249">
    <property type="entry name" value="Ig_CFAP65_7th"/>
    <property type="match status" value="1"/>
</dbReference>
<dbReference type="InterPro" id="IPR058536">
    <property type="entry name" value="Ig_CFAP65_4th"/>
</dbReference>
<comment type="caution">
    <text evidence="10">The sequence shown here is derived from an EMBL/GenBank/DDBJ whole genome shotgun (WGS) entry which is preliminary data.</text>
</comment>
<dbReference type="Pfam" id="PF25248">
    <property type="entry name" value="Ig_CFAP65_8th"/>
    <property type="match status" value="1"/>
</dbReference>
<feature type="region of interest" description="Disordered" evidence="8">
    <location>
        <begin position="1753"/>
        <end position="1777"/>
    </location>
</feature>
<gene>
    <name evidence="10" type="ORF">TrCOL_g6879</name>
</gene>
<dbReference type="Gene3D" id="1.10.238.10">
    <property type="entry name" value="EF-hand"/>
    <property type="match status" value="1"/>
</dbReference>
<evidence type="ECO:0000256" key="2">
    <source>
        <dbReference type="ARBA" id="ARBA00004496"/>
    </source>
</evidence>
<feature type="domain" description="EF-hand" evidence="9">
    <location>
        <begin position="1949"/>
        <end position="1984"/>
    </location>
</feature>
<feature type="region of interest" description="Disordered" evidence="8">
    <location>
        <begin position="1726"/>
        <end position="1745"/>
    </location>
</feature>
<reference evidence="11" key="1">
    <citation type="journal article" date="2023" name="Commun. Biol.">
        <title>Genome analysis of Parmales, the sister group of diatoms, reveals the evolutionary specialization of diatoms from phago-mixotrophs to photoautotrophs.</title>
        <authorList>
            <person name="Ban H."/>
            <person name="Sato S."/>
            <person name="Yoshikawa S."/>
            <person name="Yamada K."/>
            <person name="Nakamura Y."/>
            <person name="Ichinomiya M."/>
            <person name="Sato N."/>
            <person name="Blanc-Mathieu R."/>
            <person name="Endo H."/>
            <person name="Kuwata A."/>
            <person name="Ogata H."/>
        </authorList>
    </citation>
    <scope>NUCLEOTIDE SEQUENCE [LARGE SCALE GENOMIC DNA]</scope>
</reference>
<organism evidence="10 11">
    <name type="scientific">Triparma columacea</name>
    <dbReference type="NCBI Taxonomy" id="722753"/>
    <lineage>
        <taxon>Eukaryota</taxon>
        <taxon>Sar</taxon>
        <taxon>Stramenopiles</taxon>
        <taxon>Ochrophyta</taxon>
        <taxon>Bolidophyceae</taxon>
        <taxon>Parmales</taxon>
        <taxon>Triparmaceae</taxon>
        <taxon>Triparma</taxon>
    </lineage>
</organism>